<keyword evidence="4" id="KW-1185">Reference proteome</keyword>
<dbReference type="InterPro" id="IPR000330">
    <property type="entry name" value="SNF2_N"/>
</dbReference>
<dbReference type="EMBL" id="VYGV01000006">
    <property type="protein sequence ID" value="NWF45402.1"/>
    <property type="molecule type" value="Genomic_DNA"/>
</dbReference>
<dbReference type="Pfam" id="PF00271">
    <property type="entry name" value="Helicase_C"/>
    <property type="match status" value="1"/>
</dbReference>
<dbReference type="GO" id="GO:0004386">
    <property type="term" value="F:helicase activity"/>
    <property type="evidence" value="ECO:0007669"/>
    <property type="project" value="UniProtKB-KW"/>
</dbReference>
<proteinExistence type="predicted"/>
<dbReference type="AlphaFoldDB" id="A0A7Y8KXA9"/>
<organism evidence="3 4">
    <name type="scientific">Hydrogenophaga aromaticivorans</name>
    <dbReference type="NCBI Taxonomy" id="2610898"/>
    <lineage>
        <taxon>Bacteria</taxon>
        <taxon>Pseudomonadati</taxon>
        <taxon>Pseudomonadota</taxon>
        <taxon>Betaproteobacteria</taxon>
        <taxon>Burkholderiales</taxon>
        <taxon>Comamonadaceae</taxon>
        <taxon>Hydrogenophaga</taxon>
    </lineage>
</organism>
<dbReference type="GO" id="GO:0005524">
    <property type="term" value="F:ATP binding"/>
    <property type="evidence" value="ECO:0007669"/>
    <property type="project" value="InterPro"/>
</dbReference>
<sequence>MAETIIDYGGFVRQKLTSTPPVGITHDVDLIDGLFPHQVALVRWALRRGRCAIFADTGLGKTRMQVAWADVVCRETSGDILILAPLAVAQQTVAEAAACGVTITHAHDADDVKPGINITNYDRLHKFDASRFVGVVLDESSVIKHHTSKTLQALLDAFSRTPYRLCATATPAPNDWTELGTHAEFLGIRSRAEMLAEFFVHDGGDTQTWRVKGHARQIFWRWVASWGVMLRSPSDLGYDASAYNLPPLTVHQHTVESEHSQEETGFLFAMKANDLMERRSARKASIEERVKACAAMVNASTEPWVIWCDLNAEGEALRAAIPDAVEIRGADDEQTKEKRLHDFAEGRTRVLVTKASIAGWGLNWQHCRNVAFVGVTDSWEAYYQAVRRCYRFGQKQEVHVHIFASEQEGSIVSNLKRKEEDANQMAEALATEVLESVKSELFGQSRESNDYAANTPINVPSFLVAA</sequence>
<dbReference type="PANTHER" id="PTHR45766:SF6">
    <property type="entry name" value="SWI_SNF-RELATED MATRIX-ASSOCIATED ACTIN-DEPENDENT REGULATOR OF CHROMATIN SUBFAMILY A-LIKE PROTEIN 1"/>
    <property type="match status" value="1"/>
</dbReference>
<dbReference type="PROSITE" id="PS51192">
    <property type="entry name" value="HELICASE_ATP_BIND_1"/>
    <property type="match status" value="1"/>
</dbReference>
<protein>
    <submittedName>
        <fullName evidence="3">DEAD/DEAH box helicase</fullName>
    </submittedName>
</protein>
<dbReference type="InterPro" id="IPR014001">
    <property type="entry name" value="Helicase_ATP-bd"/>
</dbReference>
<dbReference type="InterPro" id="IPR027417">
    <property type="entry name" value="P-loop_NTPase"/>
</dbReference>
<dbReference type="InterPro" id="IPR001650">
    <property type="entry name" value="Helicase_C-like"/>
</dbReference>
<keyword evidence="1" id="KW-0378">Hydrolase</keyword>
<evidence type="ECO:0000313" key="4">
    <source>
        <dbReference type="Proteomes" id="UP000545507"/>
    </source>
</evidence>
<dbReference type="SUPFAM" id="SSF52540">
    <property type="entry name" value="P-loop containing nucleoside triphosphate hydrolases"/>
    <property type="match status" value="2"/>
</dbReference>
<dbReference type="PANTHER" id="PTHR45766">
    <property type="entry name" value="DNA ANNEALING HELICASE AND ENDONUCLEASE ZRANB3 FAMILY MEMBER"/>
    <property type="match status" value="1"/>
</dbReference>
<evidence type="ECO:0000259" key="2">
    <source>
        <dbReference type="PROSITE" id="PS51192"/>
    </source>
</evidence>
<feature type="domain" description="Helicase ATP-binding" evidence="2">
    <location>
        <begin position="42"/>
        <end position="189"/>
    </location>
</feature>
<dbReference type="SMART" id="SM00487">
    <property type="entry name" value="DEXDc"/>
    <property type="match status" value="1"/>
</dbReference>
<keyword evidence="3" id="KW-0547">Nucleotide-binding</keyword>
<keyword evidence="3" id="KW-0347">Helicase</keyword>
<evidence type="ECO:0000256" key="1">
    <source>
        <dbReference type="ARBA" id="ARBA00022801"/>
    </source>
</evidence>
<evidence type="ECO:0000313" key="3">
    <source>
        <dbReference type="EMBL" id="NWF45402.1"/>
    </source>
</evidence>
<reference evidence="3 4" key="1">
    <citation type="submission" date="2019-09" db="EMBL/GenBank/DDBJ databases">
        <title>Hydrogenophaga aromatica sp. nov., isolated from a para-xylene-degrading enrichment culture.</title>
        <authorList>
            <person name="Tancsics A."/>
            <person name="Banerjee S."/>
        </authorList>
    </citation>
    <scope>NUCLEOTIDE SEQUENCE [LARGE SCALE GENOMIC DNA]</scope>
    <source>
        <strain evidence="3 4">D2P1</strain>
    </source>
</reference>
<dbReference type="RefSeq" id="WP_177135250.1">
    <property type="nucleotide sequence ID" value="NZ_VYGV01000006.1"/>
</dbReference>
<dbReference type="Pfam" id="PF00176">
    <property type="entry name" value="SNF2-rel_dom"/>
    <property type="match status" value="1"/>
</dbReference>
<name>A0A7Y8KXA9_9BURK</name>
<comment type="caution">
    <text evidence="3">The sequence shown here is derived from an EMBL/GenBank/DDBJ whole genome shotgun (WGS) entry which is preliminary data.</text>
</comment>
<dbReference type="Proteomes" id="UP000545507">
    <property type="component" value="Unassembled WGS sequence"/>
</dbReference>
<gene>
    <name evidence="3" type="ORF">F3K02_09100</name>
</gene>
<accession>A0A7Y8KXA9</accession>
<dbReference type="GO" id="GO:0016787">
    <property type="term" value="F:hydrolase activity"/>
    <property type="evidence" value="ECO:0007669"/>
    <property type="project" value="UniProtKB-KW"/>
</dbReference>
<dbReference type="Gene3D" id="3.40.50.300">
    <property type="entry name" value="P-loop containing nucleotide triphosphate hydrolases"/>
    <property type="match status" value="2"/>
</dbReference>
<keyword evidence="3" id="KW-0067">ATP-binding</keyword>